<reference evidence="2 3" key="1">
    <citation type="journal article" date="2008" name="Nature">
        <title>The genome of the choanoflagellate Monosiga brevicollis and the origin of metazoans.</title>
        <authorList>
            <consortium name="JGI Sequencing"/>
            <person name="King N."/>
            <person name="Westbrook M.J."/>
            <person name="Young S.L."/>
            <person name="Kuo A."/>
            <person name="Abedin M."/>
            <person name="Chapman J."/>
            <person name="Fairclough S."/>
            <person name="Hellsten U."/>
            <person name="Isogai Y."/>
            <person name="Letunic I."/>
            <person name="Marr M."/>
            <person name="Pincus D."/>
            <person name="Putnam N."/>
            <person name="Rokas A."/>
            <person name="Wright K.J."/>
            <person name="Zuzow R."/>
            <person name="Dirks W."/>
            <person name="Good M."/>
            <person name="Goodstein D."/>
            <person name="Lemons D."/>
            <person name="Li W."/>
            <person name="Lyons J.B."/>
            <person name="Morris A."/>
            <person name="Nichols S."/>
            <person name="Richter D.J."/>
            <person name="Salamov A."/>
            <person name="Bork P."/>
            <person name="Lim W.A."/>
            <person name="Manning G."/>
            <person name="Miller W.T."/>
            <person name="McGinnis W."/>
            <person name="Shapiro H."/>
            <person name="Tjian R."/>
            <person name="Grigoriev I.V."/>
            <person name="Rokhsar D."/>
        </authorList>
    </citation>
    <scope>NUCLEOTIDE SEQUENCE [LARGE SCALE GENOMIC DNA]</scope>
    <source>
        <strain evidence="3">MX1 / ATCC 50154</strain>
    </source>
</reference>
<feature type="region of interest" description="Disordered" evidence="1">
    <location>
        <begin position="114"/>
        <end position="134"/>
    </location>
</feature>
<feature type="compositionally biased region" description="Basic residues" evidence="1">
    <location>
        <begin position="52"/>
        <end position="68"/>
    </location>
</feature>
<sequence length="134" mass="15166">MGAFNLGSKKKSEQVRQERRQRTRVMKRQQQAAKAKAEPNDATLAQQNRSNPKSHARTSNKRARKMKTRTINELRAHGAEVIREDKDKGAIVMARNTRDQRIVWAETIRAIDERQPFARPGGTTLGAPTTFTSA</sequence>
<gene>
    <name evidence="2" type="ORF">MONBRDRAFT_38880</name>
</gene>
<accession>A9VAS2</accession>
<dbReference type="Proteomes" id="UP000001357">
    <property type="component" value="Unassembled WGS sequence"/>
</dbReference>
<dbReference type="InParanoid" id="A9VAS2"/>
<evidence type="ECO:0000256" key="1">
    <source>
        <dbReference type="SAM" id="MobiDB-lite"/>
    </source>
</evidence>
<evidence type="ECO:0000313" key="2">
    <source>
        <dbReference type="EMBL" id="EDQ85425.1"/>
    </source>
</evidence>
<proteinExistence type="predicted"/>
<protein>
    <submittedName>
        <fullName evidence="2">Uncharacterized protein</fullName>
    </submittedName>
</protein>
<name>A9VAS2_MONBE</name>
<keyword evidence="3" id="KW-1185">Reference proteome</keyword>
<organism evidence="2 3">
    <name type="scientific">Monosiga brevicollis</name>
    <name type="common">Choanoflagellate</name>
    <dbReference type="NCBI Taxonomy" id="81824"/>
    <lineage>
        <taxon>Eukaryota</taxon>
        <taxon>Choanoflagellata</taxon>
        <taxon>Craspedida</taxon>
        <taxon>Salpingoecidae</taxon>
        <taxon>Monosiga</taxon>
    </lineage>
</organism>
<dbReference type="AlphaFoldDB" id="A9VAS2"/>
<dbReference type="KEGG" id="mbr:MONBRDRAFT_38880"/>
<dbReference type="GeneID" id="5895028"/>
<dbReference type="EMBL" id="CH991574">
    <property type="protein sequence ID" value="EDQ85425.1"/>
    <property type="molecule type" value="Genomic_DNA"/>
</dbReference>
<feature type="region of interest" description="Disordered" evidence="1">
    <location>
        <begin position="1"/>
        <end position="69"/>
    </location>
</feature>
<dbReference type="RefSeq" id="XP_001749836.1">
    <property type="nucleotide sequence ID" value="XM_001749784.1"/>
</dbReference>
<evidence type="ECO:0000313" key="3">
    <source>
        <dbReference type="Proteomes" id="UP000001357"/>
    </source>
</evidence>
<feature type="compositionally biased region" description="Basic and acidic residues" evidence="1">
    <location>
        <begin position="10"/>
        <end position="20"/>
    </location>
</feature>